<reference evidence="3" key="1">
    <citation type="journal article" date="2012" name="J. Microbiol. Biotechnol.">
        <title>Ramlibacter ginsenosidimutans sp. nov., with ginsenoside-converting activity.</title>
        <authorList>
            <person name="Wang L."/>
            <person name="An D.S."/>
            <person name="Kim S.G."/>
            <person name="Jin F.X."/>
            <person name="Kim S.C."/>
            <person name="Lee S.T."/>
            <person name="Im W.T."/>
        </authorList>
    </citation>
    <scope>NUCLEOTIDE SEQUENCE</scope>
    <source>
        <strain evidence="3">KACC 17527</strain>
    </source>
</reference>
<dbReference type="Pfam" id="PF07813">
    <property type="entry name" value="LTXXQ"/>
    <property type="match status" value="1"/>
</dbReference>
<feature type="signal peptide" evidence="2">
    <location>
        <begin position="1"/>
        <end position="25"/>
    </location>
</feature>
<accession>A0A934TQF3</accession>
<dbReference type="Proteomes" id="UP000630528">
    <property type="component" value="Unassembled WGS sequence"/>
</dbReference>
<reference evidence="3" key="2">
    <citation type="submission" date="2021-01" db="EMBL/GenBank/DDBJ databases">
        <authorList>
            <person name="Kang M."/>
        </authorList>
    </citation>
    <scope>NUCLEOTIDE SEQUENCE</scope>
    <source>
        <strain evidence="3">KACC 17527</strain>
    </source>
</reference>
<organism evidence="3 4">
    <name type="scientific">Ramlibacter ginsenosidimutans</name>
    <dbReference type="NCBI Taxonomy" id="502333"/>
    <lineage>
        <taxon>Bacteria</taxon>
        <taxon>Pseudomonadati</taxon>
        <taxon>Pseudomonadota</taxon>
        <taxon>Betaproteobacteria</taxon>
        <taxon>Burkholderiales</taxon>
        <taxon>Comamonadaceae</taxon>
        <taxon>Ramlibacter</taxon>
    </lineage>
</organism>
<feature type="chain" id="PRO_5037496858" evidence="2">
    <location>
        <begin position="26"/>
        <end position="167"/>
    </location>
</feature>
<sequence length="167" mass="18449">MTPHRRNLLAAAVIAAAGFGALAQAQSPAAPGSNGRPDAARMEQFRAKMQQRMAERLGELKQKLAITPAQEGSWATWTAALQPTPHQRPDRAQFASMTTPERIDQMRALRAQREAQMDRRMDATKAFYASLSAEQKKVFDAESLRFLGRGGEHHGHRGHHGGEQQRG</sequence>
<dbReference type="EMBL" id="JAEPWM010000001">
    <property type="protein sequence ID" value="MBK6005573.1"/>
    <property type="molecule type" value="Genomic_DNA"/>
</dbReference>
<keyword evidence="2" id="KW-0732">Signal</keyword>
<gene>
    <name evidence="3" type="ORF">JJB11_05665</name>
</gene>
<dbReference type="InterPro" id="IPR006311">
    <property type="entry name" value="TAT_signal"/>
</dbReference>
<evidence type="ECO:0000256" key="1">
    <source>
        <dbReference type="SAM" id="MobiDB-lite"/>
    </source>
</evidence>
<evidence type="ECO:0000313" key="3">
    <source>
        <dbReference type="EMBL" id="MBK6005573.1"/>
    </source>
</evidence>
<protein>
    <submittedName>
        <fullName evidence="3">Spy/CpxP family protein refolding chaperone</fullName>
    </submittedName>
</protein>
<evidence type="ECO:0000313" key="4">
    <source>
        <dbReference type="Proteomes" id="UP000630528"/>
    </source>
</evidence>
<proteinExistence type="predicted"/>
<dbReference type="RefSeq" id="WP_201166900.1">
    <property type="nucleotide sequence ID" value="NZ_JAEPWM010000001.1"/>
</dbReference>
<keyword evidence="4" id="KW-1185">Reference proteome</keyword>
<dbReference type="AlphaFoldDB" id="A0A934TQF3"/>
<comment type="caution">
    <text evidence="3">The sequence shown here is derived from an EMBL/GenBank/DDBJ whole genome shotgun (WGS) entry which is preliminary data.</text>
</comment>
<evidence type="ECO:0000256" key="2">
    <source>
        <dbReference type="SAM" id="SignalP"/>
    </source>
</evidence>
<name>A0A934TQF3_9BURK</name>
<dbReference type="GO" id="GO:0042597">
    <property type="term" value="C:periplasmic space"/>
    <property type="evidence" value="ECO:0007669"/>
    <property type="project" value="InterPro"/>
</dbReference>
<dbReference type="InterPro" id="IPR012899">
    <property type="entry name" value="LTXXQ"/>
</dbReference>
<dbReference type="PROSITE" id="PS51318">
    <property type="entry name" value="TAT"/>
    <property type="match status" value="1"/>
</dbReference>
<feature type="region of interest" description="Disordered" evidence="1">
    <location>
        <begin position="148"/>
        <end position="167"/>
    </location>
</feature>